<evidence type="ECO:0000256" key="2">
    <source>
        <dbReference type="ARBA" id="ARBA00023125"/>
    </source>
</evidence>
<dbReference type="InterPro" id="IPR000843">
    <property type="entry name" value="HTH_LacI"/>
</dbReference>
<dbReference type="CDD" id="cd01392">
    <property type="entry name" value="HTH_LacI"/>
    <property type="match status" value="1"/>
</dbReference>
<dbReference type="EMBL" id="JBAWKC010000001">
    <property type="protein sequence ID" value="MFH6767791.1"/>
    <property type="molecule type" value="Genomic_DNA"/>
</dbReference>
<keyword evidence="2 5" id="KW-0238">DNA-binding</keyword>
<protein>
    <submittedName>
        <fullName evidence="5">LacI family DNA-binding transcriptional regulator</fullName>
    </submittedName>
</protein>
<dbReference type="SUPFAM" id="SSF53822">
    <property type="entry name" value="Periplasmic binding protein-like I"/>
    <property type="match status" value="1"/>
</dbReference>
<evidence type="ECO:0000313" key="5">
    <source>
        <dbReference type="EMBL" id="MFH6767791.1"/>
    </source>
</evidence>
<evidence type="ECO:0000256" key="3">
    <source>
        <dbReference type="ARBA" id="ARBA00023163"/>
    </source>
</evidence>
<dbReference type="Pfam" id="PF00532">
    <property type="entry name" value="Peripla_BP_1"/>
    <property type="match status" value="1"/>
</dbReference>
<accession>A0ABW7MLU4</accession>
<evidence type="ECO:0000313" key="6">
    <source>
        <dbReference type="Proteomes" id="UP001610104"/>
    </source>
</evidence>
<keyword evidence="1" id="KW-0805">Transcription regulation</keyword>
<proteinExistence type="predicted"/>
<evidence type="ECO:0000259" key="4">
    <source>
        <dbReference type="PROSITE" id="PS50932"/>
    </source>
</evidence>
<keyword evidence="6" id="KW-1185">Reference proteome</keyword>
<reference evidence="5 6" key="1">
    <citation type="submission" date="2024-02" db="EMBL/GenBank/DDBJ databases">
        <title>A Gaetbulibacter species isolated from tidal flats and genomic insights of their niches.</title>
        <authorList>
            <person name="Ye Y."/>
        </authorList>
    </citation>
    <scope>NUCLEOTIDE SEQUENCE [LARGE SCALE GENOMIC DNA]</scope>
    <source>
        <strain evidence="5 6">KEM-8</strain>
    </source>
</reference>
<dbReference type="SMART" id="SM00354">
    <property type="entry name" value="HTH_LACI"/>
    <property type="match status" value="1"/>
</dbReference>
<dbReference type="Gene3D" id="1.10.260.40">
    <property type="entry name" value="lambda repressor-like DNA-binding domains"/>
    <property type="match status" value="1"/>
</dbReference>
<dbReference type="PANTHER" id="PTHR30146:SF109">
    <property type="entry name" value="HTH-TYPE TRANSCRIPTIONAL REGULATOR GALS"/>
    <property type="match status" value="1"/>
</dbReference>
<sequence>MPKTTLKKLAAILGLSTATVSKALKNYPDINENTKKRVVDLATSLNYQPNSLAQGLRNQESKLIGLIIPEIVHHFFSNIISGCIKAAEKRGYLVIVLQTNESFEQEKNHLKLLMNKNVDGILLSLSDDTTQHKHIKQVIDKGIPIVLYDKISKLIKSSKVIIDDQKAAFNATQYLIDSGCKKIAHIRGDLKPQTTIDRFIGYKKALAKNNIPFDNALVYRCKNLTYGEGFRLAKKIIQDHEDVDGVFAFTDLLATGVLKRFNELKVPVPEQVSVMGFSDWFLTKITTPTLSSVHQPGFEMGQQAFELLYKDICTLKKGEEIIPQIIEIPTYIVPRNSTRKLTKQTK</sequence>
<gene>
    <name evidence="5" type="ORF">V8G56_03505</name>
</gene>
<feature type="domain" description="HTH lacI-type" evidence="4">
    <location>
        <begin position="4"/>
        <end position="58"/>
    </location>
</feature>
<dbReference type="PANTHER" id="PTHR30146">
    <property type="entry name" value="LACI-RELATED TRANSCRIPTIONAL REPRESSOR"/>
    <property type="match status" value="1"/>
</dbReference>
<organism evidence="5 6">
    <name type="scientific">Gaetbulibacter aquiaggeris</name>
    <dbReference type="NCBI Taxonomy" id="1735373"/>
    <lineage>
        <taxon>Bacteria</taxon>
        <taxon>Pseudomonadati</taxon>
        <taxon>Bacteroidota</taxon>
        <taxon>Flavobacteriia</taxon>
        <taxon>Flavobacteriales</taxon>
        <taxon>Flavobacteriaceae</taxon>
        <taxon>Gaetbulibacter</taxon>
    </lineage>
</organism>
<dbReference type="Gene3D" id="3.40.50.2300">
    <property type="match status" value="2"/>
</dbReference>
<dbReference type="CDD" id="cd06267">
    <property type="entry name" value="PBP1_LacI_sugar_binding-like"/>
    <property type="match status" value="1"/>
</dbReference>
<dbReference type="SUPFAM" id="SSF47413">
    <property type="entry name" value="lambda repressor-like DNA-binding domains"/>
    <property type="match status" value="1"/>
</dbReference>
<name>A0ABW7MLU4_9FLAO</name>
<dbReference type="GO" id="GO:0003677">
    <property type="term" value="F:DNA binding"/>
    <property type="evidence" value="ECO:0007669"/>
    <property type="project" value="UniProtKB-KW"/>
</dbReference>
<keyword evidence="3" id="KW-0804">Transcription</keyword>
<dbReference type="PROSITE" id="PS50932">
    <property type="entry name" value="HTH_LACI_2"/>
    <property type="match status" value="1"/>
</dbReference>
<evidence type="ECO:0000256" key="1">
    <source>
        <dbReference type="ARBA" id="ARBA00023015"/>
    </source>
</evidence>
<dbReference type="Proteomes" id="UP001610104">
    <property type="component" value="Unassembled WGS sequence"/>
</dbReference>
<dbReference type="InterPro" id="IPR028082">
    <property type="entry name" value="Peripla_BP_I"/>
</dbReference>
<comment type="caution">
    <text evidence="5">The sequence shown here is derived from an EMBL/GenBank/DDBJ whole genome shotgun (WGS) entry which is preliminary data.</text>
</comment>
<dbReference type="InterPro" id="IPR001761">
    <property type="entry name" value="Peripla_BP/Lac1_sug-bd_dom"/>
</dbReference>
<dbReference type="InterPro" id="IPR010982">
    <property type="entry name" value="Lambda_DNA-bd_dom_sf"/>
</dbReference>
<dbReference type="RefSeq" id="WP_395437072.1">
    <property type="nucleotide sequence ID" value="NZ_JBAWKC010000001.1"/>
</dbReference>
<dbReference type="Pfam" id="PF00356">
    <property type="entry name" value="LacI"/>
    <property type="match status" value="1"/>
</dbReference>